<gene>
    <name evidence="1" type="ORF">EVA_01566</name>
</gene>
<organism evidence="1">
    <name type="scientific">gut metagenome</name>
    <dbReference type="NCBI Taxonomy" id="749906"/>
    <lineage>
        <taxon>unclassified sequences</taxon>
        <taxon>metagenomes</taxon>
        <taxon>organismal metagenomes</taxon>
    </lineage>
</organism>
<dbReference type="AlphaFoldDB" id="J9H2Z4"/>
<proteinExistence type="predicted"/>
<name>J9H2Z4_9ZZZZ</name>
<evidence type="ECO:0000313" key="1">
    <source>
        <dbReference type="EMBL" id="EJX10288.1"/>
    </source>
</evidence>
<protein>
    <submittedName>
        <fullName evidence="1">Uncharacterized protein</fullName>
    </submittedName>
</protein>
<dbReference type="EMBL" id="AMCI01000216">
    <property type="protein sequence ID" value="EJX10288.1"/>
    <property type="molecule type" value="Genomic_DNA"/>
</dbReference>
<reference evidence="1" key="1">
    <citation type="journal article" date="2012" name="PLoS ONE">
        <title>Gene sets for utilization of primary and secondary nutrition supplies in the distal gut of endangered iberian lynx.</title>
        <authorList>
            <person name="Alcaide M."/>
            <person name="Messina E."/>
            <person name="Richter M."/>
            <person name="Bargiela R."/>
            <person name="Peplies J."/>
            <person name="Huws S.A."/>
            <person name="Newbold C.J."/>
            <person name="Golyshin P.N."/>
            <person name="Simon M.A."/>
            <person name="Lopez G."/>
            <person name="Yakimov M.M."/>
            <person name="Ferrer M."/>
        </authorList>
    </citation>
    <scope>NUCLEOTIDE SEQUENCE</scope>
</reference>
<comment type="caution">
    <text evidence="1">The sequence shown here is derived from an EMBL/GenBank/DDBJ whole genome shotgun (WGS) entry which is preliminary data.</text>
</comment>
<sequence>MESGAIFRSVKGLLSALLLDSYALCDFYETLLYDC</sequence>
<accession>J9H2Z4</accession>